<evidence type="ECO:0000256" key="6">
    <source>
        <dbReference type="PROSITE-ProRule" id="PRU00552"/>
    </source>
</evidence>
<evidence type="ECO:0000313" key="12">
    <source>
        <dbReference type="EMBL" id="MDK2125869.1"/>
    </source>
</evidence>
<gene>
    <name evidence="12" type="ORF">PZA18_17585</name>
</gene>
<feature type="domain" description="Helicase C-terminal" evidence="10">
    <location>
        <begin position="236"/>
        <end position="381"/>
    </location>
</feature>
<proteinExistence type="inferred from homology"/>
<dbReference type="PROSITE" id="PS51195">
    <property type="entry name" value="Q_MOTIF"/>
    <property type="match status" value="1"/>
</dbReference>
<feature type="compositionally biased region" description="Basic and acidic residues" evidence="8">
    <location>
        <begin position="583"/>
        <end position="593"/>
    </location>
</feature>
<dbReference type="InterPro" id="IPR001650">
    <property type="entry name" value="Helicase_C-like"/>
</dbReference>
<dbReference type="PROSITE" id="PS51192">
    <property type="entry name" value="HELICASE_ATP_BIND_1"/>
    <property type="match status" value="1"/>
</dbReference>
<keyword evidence="3 7" id="KW-0347">Helicase</keyword>
<dbReference type="PROSITE" id="PS51194">
    <property type="entry name" value="HELICASE_CTER"/>
    <property type="match status" value="1"/>
</dbReference>
<feature type="short sequence motif" description="Q motif" evidence="6">
    <location>
        <begin position="3"/>
        <end position="31"/>
    </location>
</feature>
<protein>
    <submittedName>
        <fullName evidence="12">DEAD/DEAH box helicase</fullName>
    </submittedName>
</protein>
<keyword evidence="4 7" id="KW-0067">ATP-binding</keyword>
<dbReference type="InterPro" id="IPR027417">
    <property type="entry name" value="P-loop_NTPase"/>
</dbReference>
<feature type="compositionally biased region" description="Basic and acidic residues" evidence="8">
    <location>
        <begin position="500"/>
        <end position="518"/>
    </location>
</feature>
<dbReference type="PROSITE" id="PS00039">
    <property type="entry name" value="DEAD_ATP_HELICASE"/>
    <property type="match status" value="1"/>
</dbReference>
<reference evidence="12" key="1">
    <citation type="submission" date="2023-03" db="EMBL/GenBank/DDBJ databases">
        <title>Chitinimonas shenzhenensis gen. nov., sp. nov., a novel member of family Burkholderiaceae isolated from activated sludge collected in Shen Zhen, China.</title>
        <authorList>
            <person name="Wang X."/>
        </authorList>
    </citation>
    <scope>NUCLEOTIDE SEQUENCE</scope>
    <source>
        <strain evidence="12">DQS-5</strain>
    </source>
</reference>
<dbReference type="RefSeq" id="WP_284102182.1">
    <property type="nucleotide sequence ID" value="NZ_JARRAF010000025.1"/>
</dbReference>
<evidence type="ECO:0000256" key="4">
    <source>
        <dbReference type="ARBA" id="ARBA00022840"/>
    </source>
</evidence>
<dbReference type="GO" id="GO:0004386">
    <property type="term" value="F:helicase activity"/>
    <property type="evidence" value="ECO:0007669"/>
    <property type="project" value="UniProtKB-KW"/>
</dbReference>
<organism evidence="12 13">
    <name type="scientific">Parachitinimonas caeni</name>
    <dbReference type="NCBI Taxonomy" id="3031301"/>
    <lineage>
        <taxon>Bacteria</taxon>
        <taxon>Pseudomonadati</taxon>
        <taxon>Pseudomonadota</taxon>
        <taxon>Betaproteobacteria</taxon>
        <taxon>Neisseriales</taxon>
        <taxon>Chitinibacteraceae</taxon>
        <taxon>Parachitinimonas</taxon>
    </lineage>
</organism>
<dbReference type="InterPro" id="IPR014001">
    <property type="entry name" value="Helicase_ATP-bd"/>
</dbReference>
<dbReference type="InterPro" id="IPR044742">
    <property type="entry name" value="DEAD/DEAH_RhlB"/>
</dbReference>
<dbReference type="Gene3D" id="3.40.50.300">
    <property type="entry name" value="P-loop containing nucleotide triphosphate hydrolases"/>
    <property type="match status" value="2"/>
</dbReference>
<feature type="compositionally biased region" description="Basic and acidic residues" evidence="8">
    <location>
        <begin position="479"/>
        <end position="489"/>
    </location>
</feature>
<dbReference type="PANTHER" id="PTHR47959:SF17">
    <property type="entry name" value="ATP-DEPENDENT RNA HELICASE DEAD BOX FAMILY"/>
    <property type="match status" value="1"/>
</dbReference>
<keyword evidence="13" id="KW-1185">Reference proteome</keyword>
<dbReference type="PANTHER" id="PTHR47959">
    <property type="entry name" value="ATP-DEPENDENT RNA HELICASE RHLE-RELATED"/>
    <property type="match status" value="1"/>
</dbReference>
<evidence type="ECO:0000259" key="11">
    <source>
        <dbReference type="PROSITE" id="PS51195"/>
    </source>
</evidence>
<comment type="caution">
    <text evidence="12">The sequence shown here is derived from an EMBL/GenBank/DDBJ whole genome shotgun (WGS) entry which is preliminary data.</text>
</comment>
<name>A0ABT7E0N3_9NEIS</name>
<dbReference type="Pfam" id="PF00270">
    <property type="entry name" value="DEAD"/>
    <property type="match status" value="1"/>
</dbReference>
<evidence type="ECO:0000256" key="7">
    <source>
        <dbReference type="RuleBase" id="RU000492"/>
    </source>
</evidence>
<dbReference type="EMBL" id="JARRAF010000025">
    <property type="protein sequence ID" value="MDK2125869.1"/>
    <property type="molecule type" value="Genomic_DNA"/>
</dbReference>
<dbReference type="CDD" id="cd18787">
    <property type="entry name" value="SF2_C_DEAD"/>
    <property type="match status" value="1"/>
</dbReference>
<evidence type="ECO:0000256" key="5">
    <source>
        <dbReference type="ARBA" id="ARBA00038437"/>
    </source>
</evidence>
<dbReference type="SMART" id="SM00487">
    <property type="entry name" value="DEXDc"/>
    <property type="match status" value="1"/>
</dbReference>
<accession>A0ABT7E0N3</accession>
<evidence type="ECO:0000259" key="9">
    <source>
        <dbReference type="PROSITE" id="PS51192"/>
    </source>
</evidence>
<dbReference type="SUPFAM" id="SSF52540">
    <property type="entry name" value="P-loop containing nucleoside triphosphate hydrolases"/>
    <property type="match status" value="1"/>
</dbReference>
<feature type="domain" description="Helicase ATP-binding" evidence="9">
    <location>
        <begin position="34"/>
        <end position="209"/>
    </location>
</feature>
<evidence type="ECO:0000259" key="10">
    <source>
        <dbReference type="PROSITE" id="PS51194"/>
    </source>
</evidence>
<keyword evidence="1 7" id="KW-0547">Nucleotide-binding</keyword>
<evidence type="ECO:0000256" key="1">
    <source>
        <dbReference type="ARBA" id="ARBA00022741"/>
    </source>
</evidence>
<feature type="region of interest" description="Disordered" evidence="8">
    <location>
        <begin position="377"/>
        <end position="605"/>
    </location>
</feature>
<dbReference type="Pfam" id="PF00271">
    <property type="entry name" value="Helicase_C"/>
    <property type="match status" value="1"/>
</dbReference>
<dbReference type="InterPro" id="IPR014014">
    <property type="entry name" value="RNA_helicase_DEAD_Q_motif"/>
</dbReference>
<dbReference type="InterPro" id="IPR000629">
    <property type="entry name" value="RNA-helicase_DEAD-box_CS"/>
</dbReference>
<feature type="compositionally biased region" description="Basic and acidic residues" evidence="8">
    <location>
        <begin position="550"/>
        <end position="566"/>
    </location>
</feature>
<dbReference type="InterPro" id="IPR050079">
    <property type="entry name" value="DEAD_box_RNA_helicase"/>
</dbReference>
<evidence type="ECO:0000256" key="8">
    <source>
        <dbReference type="SAM" id="MobiDB-lite"/>
    </source>
</evidence>
<dbReference type="InterPro" id="IPR011545">
    <property type="entry name" value="DEAD/DEAH_box_helicase_dom"/>
</dbReference>
<feature type="domain" description="DEAD-box RNA helicase Q" evidence="11">
    <location>
        <begin position="3"/>
        <end position="31"/>
    </location>
</feature>
<dbReference type="SMART" id="SM00490">
    <property type="entry name" value="HELICc"/>
    <property type="match status" value="1"/>
</dbReference>
<sequence>MTKTFADLGLAQPLLDALTQAGYNNPTPIQGEAIPLLLEGRDLLASAATGTGKTAAFLLPSLNRLTERSEKPGRGPRVLVLTPTRELAAQVKTAAETYGNKIRHAKVVSVVGGLPYPVQNKLLSQPYEVLVATPGRLMDQMARGRIDFSRLEVLVLDEADRMLDLGFRDDIAEIARALPADRQTALFSATLEDDIARLAQSLLNNPARVEIAKPQSRNEQILEKLHYADDVMHKSRLLDHILGDESLSQAIVFISTKKDAADLADRLYADGHKAAALHGDMQQRERNRTLTQLRRGEVTVLVATDVAARGIDVAGISHVVNFDLPKFAEDYVHRIGRTGRAGREGIAISFASRADVPALRRIEKYTGRSIDPVEFSGLEARFKPRPGGFDGKGRGGSRNGGGGRGGKPGGYGGGQRGRDNNWGDRPSRFEGRGEQPRFGAPREGGFGQQREGGFGQREGGFGARNNDDRRTGGFGGGERAPRFGDRPQGDRGFQGNRGSNHRDDNFGNRADYPQRERTSAGPRGGFGQPRESFGNREFTGRTNSNNDRGGFGERRSGGFGRDDRGGDSWSRGGQGRPASGGHKSGDGARRTPRSDSPFSKSREFD</sequence>
<evidence type="ECO:0000256" key="2">
    <source>
        <dbReference type="ARBA" id="ARBA00022801"/>
    </source>
</evidence>
<feature type="compositionally biased region" description="Gly residues" evidence="8">
    <location>
        <begin position="442"/>
        <end position="462"/>
    </location>
</feature>
<keyword evidence="2 7" id="KW-0378">Hydrolase</keyword>
<comment type="similarity">
    <text evidence="5 7">Belongs to the DEAD box helicase family.</text>
</comment>
<feature type="compositionally biased region" description="Basic and acidic residues" evidence="8">
    <location>
        <begin position="416"/>
        <end position="435"/>
    </location>
</feature>
<feature type="compositionally biased region" description="Gly residues" evidence="8">
    <location>
        <begin position="388"/>
        <end position="415"/>
    </location>
</feature>
<dbReference type="Proteomes" id="UP001172778">
    <property type="component" value="Unassembled WGS sequence"/>
</dbReference>
<dbReference type="CDD" id="cd00268">
    <property type="entry name" value="DEADc"/>
    <property type="match status" value="1"/>
</dbReference>
<evidence type="ECO:0000313" key="13">
    <source>
        <dbReference type="Proteomes" id="UP001172778"/>
    </source>
</evidence>
<evidence type="ECO:0000256" key="3">
    <source>
        <dbReference type="ARBA" id="ARBA00022806"/>
    </source>
</evidence>